<name>A0A1H7TBG8_9HYPH</name>
<dbReference type="SUPFAM" id="SSF55144">
    <property type="entry name" value="LigT-like"/>
    <property type="match status" value="1"/>
</dbReference>
<dbReference type="EMBL" id="FOAN01000005">
    <property type="protein sequence ID" value="SEL82181.1"/>
    <property type="molecule type" value="Genomic_DNA"/>
</dbReference>
<evidence type="ECO:0000313" key="2">
    <source>
        <dbReference type="Proteomes" id="UP000199664"/>
    </source>
</evidence>
<dbReference type="Gene3D" id="3.90.1140.10">
    <property type="entry name" value="Cyclic phosphodiesterase"/>
    <property type="match status" value="1"/>
</dbReference>
<dbReference type="Pfam" id="PF13563">
    <property type="entry name" value="2_5_RNA_ligase2"/>
    <property type="match status" value="1"/>
</dbReference>
<evidence type="ECO:0000313" key="1">
    <source>
        <dbReference type="EMBL" id="SEL82181.1"/>
    </source>
</evidence>
<keyword evidence="2" id="KW-1185">Reference proteome</keyword>
<dbReference type="OrthoDB" id="793003at2"/>
<dbReference type="InterPro" id="IPR009097">
    <property type="entry name" value="Cyclic_Pdiesterase"/>
</dbReference>
<sequence length="171" mass="19118">MVRDDSPLIVTLRLDQQSFVRFNSERERHFPPSRNLVPAHLTMFHHLPGDHCSEIAGQLASVAGRTGPLKLSIPSLRFLGNGVAYNVSGSELIDVREMIARRWSAHLTPQDAQAFRPHVTIQNKVPADAAKALYRRLSEAFKPFDVTGTALQLWRYRGGPWEAAGEFGFEG</sequence>
<dbReference type="AlphaFoldDB" id="A0A1H7TBG8"/>
<accession>A0A1H7TBG8</accession>
<keyword evidence="1" id="KW-0436">Ligase</keyword>
<organism evidence="1 2">
    <name type="scientific">Bosea lupini</name>
    <dbReference type="NCBI Taxonomy" id="1036779"/>
    <lineage>
        <taxon>Bacteria</taxon>
        <taxon>Pseudomonadati</taxon>
        <taxon>Pseudomonadota</taxon>
        <taxon>Alphaproteobacteria</taxon>
        <taxon>Hyphomicrobiales</taxon>
        <taxon>Boseaceae</taxon>
        <taxon>Bosea</taxon>
    </lineage>
</organism>
<proteinExistence type="predicted"/>
<dbReference type="GO" id="GO:0016874">
    <property type="term" value="F:ligase activity"/>
    <property type="evidence" value="ECO:0007669"/>
    <property type="project" value="UniProtKB-KW"/>
</dbReference>
<dbReference type="Proteomes" id="UP000199664">
    <property type="component" value="Unassembled WGS sequence"/>
</dbReference>
<gene>
    <name evidence="1" type="ORF">SAMN04515666_105430</name>
</gene>
<reference evidence="2" key="1">
    <citation type="submission" date="2016-10" db="EMBL/GenBank/DDBJ databases">
        <authorList>
            <person name="Varghese N."/>
            <person name="Submissions S."/>
        </authorList>
    </citation>
    <scope>NUCLEOTIDE SEQUENCE [LARGE SCALE GENOMIC DNA]</scope>
    <source>
        <strain evidence="2">LMG 26383,CCUG 61248,R- 45681</strain>
    </source>
</reference>
<dbReference type="STRING" id="1036779.SAMN04515666_105430"/>
<protein>
    <submittedName>
        <fullName evidence="1">2'-5' RNA ligase superfamily protein</fullName>
    </submittedName>
</protein>